<dbReference type="EMBL" id="MZGT01000028">
    <property type="protein sequence ID" value="OPJ61703.1"/>
    <property type="molecule type" value="Genomic_DNA"/>
</dbReference>
<proteinExistence type="predicted"/>
<dbReference type="EC" id="3.5.1.28" evidence="3"/>
<gene>
    <name evidence="3" type="primary">lytA_11</name>
    <name evidence="3" type="ORF">CLCHR_23180</name>
    <name evidence="4" type="ORF">D2A34_23595</name>
</gene>
<name>A0A1V4IP68_9CLOT</name>
<feature type="repeat" description="Cell wall-binding" evidence="2">
    <location>
        <begin position="93"/>
        <end position="114"/>
    </location>
</feature>
<evidence type="ECO:0000313" key="5">
    <source>
        <dbReference type="Proteomes" id="UP000191056"/>
    </source>
</evidence>
<dbReference type="PROSITE" id="PS51170">
    <property type="entry name" value="CW"/>
    <property type="match status" value="2"/>
</dbReference>
<dbReference type="InterPro" id="IPR018337">
    <property type="entry name" value="Cell_wall/Cho-bd_repeat"/>
</dbReference>
<dbReference type="OrthoDB" id="1757415at2"/>
<dbReference type="Gene3D" id="2.10.270.10">
    <property type="entry name" value="Cholin Binding"/>
    <property type="match status" value="1"/>
</dbReference>
<keyword evidence="5" id="KW-1185">Reference proteome</keyword>
<evidence type="ECO:0000313" key="3">
    <source>
        <dbReference type="EMBL" id="OPJ61703.1"/>
    </source>
</evidence>
<protein>
    <submittedName>
        <fullName evidence="3">Autolysin</fullName>
        <ecNumber evidence="3">3.5.1.28</ecNumber>
    </submittedName>
    <submittedName>
        <fullName evidence="4">Cell wall-binding protein</fullName>
    </submittedName>
</protein>
<organism evidence="3 5">
    <name type="scientific">Clostridium chromiireducens</name>
    <dbReference type="NCBI Taxonomy" id="225345"/>
    <lineage>
        <taxon>Bacteria</taxon>
        <taxon>Bacillati</taxon>
        <taxon>Bacillota</taxon>
        <taxon>Clostridia</taxon>
        <taxon>Eubacteriales</taxon>
        <taxon>Clostridiaceae</taxon>
        <taxon>Clostridium</taxon>
    </lineage>
</organism>
<dbReference type="SUPFAM" id="SSF69360">
    <property type="entry name" value="Cell wall binding repeat"/>
    <property type="match status" value="1"/>
</dbReference>
<dbReference type="GO" id="GO:0008745">
    <property type="term" value="F:N-acetylmuramoyl-L-alanine amidase activity"/>
    <property type="evidence" value="ECO:0007669"/>
    <property type="project" value="UniProtKB-EC"/>
</dbReference>
<dbReference type="EMBL" id="QXDJ01000008">
    <property type="protein sequence ID" value="RII32217.1"/>
    <property type="molecule type" value="Genomic_DNA"/>
</dbReference>
<evidence type="ECO:0000313" key="4">
    <source>
        <dbReference type="EMBL" id="RII32217.1"/>
    </source>
</evidence>
<sequence>MIRKIIFAVLISGVTAQTFIPTISVYADNRDYYVSDNSKFLGQTIPPTGKEHGWYKFPDEEWGYYIDYGKLLKDVWVNESDGDYGIGDNGKMVKGWFKNAIDNNWYYFSPDGKVNKGWLQMDGVWYYMDSKGAMLTGWQLIKQRWYYFDTVTGVMASNLKVDSYYLSGDGSLQ</sequence>
<dbReference type="AlphaFoldDB" id="A0A1V4IP68"/>
<dbReference type="Proteomes" id="UP000191056">
    <property type="component" value="Unassembled WGS sequence"/>
</dbReference>
<evidence type="ECO:0000256" key="2">
    <source>
        <dbReference type="PROSITE-ProRule" id="PRU00591"/>
    </source>
</evidence>
<dbReference type="STRING" id="225345.CLCHR_23180"/>
<keyword evidence="1" id="KW-0677">Repeat</keyword>
<feature type="repeat" description="Cell wall-binding" evidence="2">
    <location>
        <begin position="115"/>
        <end position="134"/>
    </location>
</feature>
<accession>A0A1V4IP68</accession>
<reference evidence="3 5" key="1">
    <citation type="submission" date="2017-03" db="EMBL/GenBank/DDBJ databases">
        <title>Genome sequence of Clostridium chromiireducens DSM 23318.</title>
        <authorList>
            <person name="Poehlein A."/>
            <person name="Daniel R."/>
        </authorList>
    </citation>
    <scope>NUCLEOTIDE SEQUENCE [LARGE SCALE GENOMIC DNA]</scope>
    <source>
        <strain evidence="3 5">DSM 23318</strain>
    </source>
</reference>
<reference evidence="4 6" key="2">
    <citation type="submission" date="2018-08" db="EMBL/GenBank/DDBJ databases">
        <title>Genome of Clostridium chromiireducens C1, DSM12136.</title>
        <authorList>
            <person name="Xing M."/>
            <person name="Wei Y."/>
            <person name="Ang E.L."/>
            <person name="Zhao H."/>
            <person name="Zhang Y."/>
        </authorList>
    </citation>
    <scope>NUCLEOTIDE SEQUENCE [LARGE SCALE GENOMIC DNA]</scope>
    <source>
        <strain evidence="4 6">C1</strain>
    </source>
</reference>
<dbReference type="RefSeq" id="WP_079439951.1">
    <property type="nucleotide sequence ID" value="NZ_MZGT01000028.1"/>
</dbReference>
<comment type="caution">
    <text evidence="3">The sequence shown here is derived from an EMBL/GenBank/DDBJ whole genome shotgun (WGS) entry which is preliminary data.</text>
</comment>
<evidence type="ECO:0000256" key="1">
    <source>
        <dbReference type="ARBA" id="ARBA00022737"/>
    </source>
</evidence>
<dbReference type="Proteomes" id="UP000265930">
    <property type="component" value="Unassembled WGS sequence"/>
</dbReference>
<keyword evidence="3" id="KW-0378">Hydrolase</keyword>
<dbReference type="Pfam" id="PF19127">
    <property type="entry name" value="Choline_bind_3"/>
    <property type="match status" value="2"/>
</dbReference>
<evidence type="ECO:0000313" key="6">
    <source>
        <dbReference type="Proteomes" id="UP000265930"/>
    </source>
</evidence>